<accession>A0A1S9SZ51</accession>
<dbReference type="RefSeq" id="WP_002031004.1">
    <property type="nucleotide sequence ID" value="NZ_CAKJWQ010000006.1"/>
</dbReference>
<dbReference type="GeneID" id="66263243"/>
<proteinExistence type="predicted"/>
<dbReference type="Proteomes" id="UP000596196">
    <property type="component" value="Chromosome"/>
</dbReference>
<accession>A0A0A0WPR5</accession>
<dbReference type="AlphaFoldDB" id="A0A0A0WPR5"/>
<sequence length="38" mass="4534">MAIVHMVKFCIICEKYSIFMNEILEKSILLQKVEIEVF</sequence>
<keyword evidence="4" id="KW-1185">Reference proteome</keyword>
<evidence type="ECO:0000313" key="1">
    <source>
        <dbReference type="EMBL" id="OOR08219.1"/>
    </source>
</evidence>
<evidence type="ECO:0000313" key="3">
    <source>
        <dbReference type="Proteomes" id="UP000190696"/>
    </source>
</evidence>
<name>A0A0A0WPR5_BACMY</name>
<dbReference type="Proteomes" id="UP000190696">
    <property type="component" value="Unassembled WGS sequence"/>
</dbReference>
<dbReference type="KEGG" id="bww:bwei_3276"/>
<protein>
    <submittedName>
        <fullName evidence="1">Multidrug transporter MatE</fullName>
    </submittedName>
</protein>
<evidence type="ECO:0000313" key="4">
    <source>
        <dbReference type="Proteomes" id="UP000596196"/>
    </source>
</evidence>
<organism evidence="1 3">
    <name type="scientific">Bacillus mycoides</name>
    <dbReference type="NCBI Taxonomy" id="1405"/>
    <lineage>
        <taxon>Bacteria</taxon>
        <taxon>Bacillati</taxon>
        <taxon>Bacillota</taxon>
        <taxon>Bacilli</taxon>
        <taxon>Bacillales</taxon>
        <taxon>Bacillaceae</taxon>
        <taxon>Bacillus</taxon>
        <taxon>Bacillus cereus group</taxon>
    </lineage>
</organism>
<reference evidence="2 4" key="2">
    <citation type="submission" date="2020-12" db="EMBL/GenBank/DDBJ databases">
        <title>FDA dAtabase for Regulatory Grade micrObial Sequences (FDA-ARGOS): Supporting development and validation of Infectious Disease Dx tests.</title>
        <authorList>
            <person name="Nelson B."/>
            <person name="Plummer A."/>
            <person name="Tallon L."/>
            <person name="Sadzewicz L."/>
            <person name="Zhao X."/>
            <person name="Boylan J."/>
            <person name="Ott S."/>
            <person name="Bowen H."/>
            <person name="Vavikolanu K."/>
            <person name="Mehta A."/>
            <person name="Aluvathingal J."/>
            <person name="Nadendla S."/>
            <person name="Myers T."/>
            <person name="Yan Y."/>
            <person name="Sichtig H."/>
        </authorList>
    </citation>
    <scope>NUCLEOTIDE SEQUENCE [LARGE SCALE GENOMIC DNA]</scope>
    <source>
        <strain evidence="2 4">FDAARGOS_924</strain>
    </source>
</reference>
<reference evidence="1 3" key="1">
    <citation type="submission" date="2017-01" db="EMBL/GenBank/DDBJ databases">
        <title>Bacillus cereus isolates.</title>
        <authorList>
            <person name="Beno S.M."/>
        </authorList>
    </citation>
    <scope>NUCLEOTIDE SEQUENCE [LARGE SCALE GENOMIC DNA]</scope>
    <source>
        <strain evidence="1 3">FSL W7-1108</strain>
    </source>
</reference>
<gene>
    <name evidence="1" type="ORF">BW900_06805</name>
    <name evidence="2" type="ORF">I6G81_09010</name>
</gene>
<evidence type="ECO:0000313" key="2">
    <source>
        <dbReference type="EMBL" id="QQA17577.1"/>
    </source>
</evidence>
<dbReference type="EMBL" id="MUAI01000002">
    <property type="protein sequence ID" value="OOR08219.1"/>
    <property type="molecule type" value="Genomic_DNA"/>
</dbReference>
<dbReference type="EMBL" id="CP065877">
    <property type="protein sequence ID" value="QQA17577.1"/>
    <property type="molecule type" value="Genomic_DNA"/>
</dbReference>